<accession>A0A0P8XL07</accession>
<name>A0A0P8XL07_PSEFL</name>
<sequence>MNHILAAGSFMQVIDVLSYDCQLGNVFSKICYREVCSIRL</sequence>
<protein>
    <submittedName>
        <fullName evidence="1">Uncharacterized protein</fullName>
    </submittedName>
</protein>
<evidence type="ECO:0000313" key="1">
    <source>
        <dbReference type="EMBL" id="KPU61063.1"/>
    </source>
</evidence>
<dbReference type="Proteomes" id="UP000050349">
    <property type="component" value="Unassembled WGS sequence"/>
</dbReference>
<proteinExistence type="predicted"/>
<evidence type="ECO:0000313" key="2">
    <source>
        <dbReference type="Proteomes" id="UP000050349"/>
    </source>
</evidence>
<organism evidence="1 2">
    <name type="scientific">Pseudomonas fluorescens</name>
    <dbReference type="NCBI Taxonomy" id="294"/>
    <lineage>
        <taxon>Bacteria</taxon>
        <taxon>Pseudomonadati</taxon>
        <taxon>Pseudomonadota</taxon>
        <taxon>Gammaproteobacteria</taxon>
        <taxon>Pseudomonadales</taxon>
        <taxon>Pseudomonadaceae</taxon>
        <taxon>Pseudomonas</taxon>
    </lineage>
</organism>
<reference evidence="1 2" key="1">
    <citation type="submission" date="2015-09" db="EMBL/GenBank/DDBJ databases">
        <authorList>
            <person name="Jackson K.R."/>
            <person name="Lunt B.L."/>
            <person name="Fisher J.N.B."/>
            <person name="Gardner A.V."/>
            <person name="Bailey M.E."/>
            <person name="Deus L.M."/>
            <person name="Earl A.S."/>
            <person name="Gibby P.D."/>
            <person name="Hartmann K.A."/>
            <person name="Liu J.E."/>
            <person name="Manci A.M."/>
            <person name="Nielsen D.A."/>
            <person name="Solomon M.B."/>
            <person name="Breakwell D.P."/>
            <person name="Burnett S.H."/>
            <person name="Grose J.H."/>
        </authorList>
    </citation>
    <scope>NUCLEOTIDE SEQUENCE [LARGE SCALE GENOMIC DNA]</scope>
    <source>
        <strain evidence="1 2">S613</strain>
    </source>
</reference>
<comment type="caution">
    <text evidence="1">The sequence shown here is derived from an EMBL/GenBank/DDBJ whole genome shotgun (WGS) entry which is preliminary data.</text>
</comment>
<dbReference type="AlphaFoldDB" id="A0A0P8XL07"/>
<dbReference type="EMBL" id="LJXB01000061">
    <property type="protein sequence ID" value="KPU61063.1"/>
    <property type="molecule type" value="Genomic_DNA"/>
</dbReference>
<gene>
    <name evidence="1" type="ORF">AN403_5260</name>
</gene>